<dbReference type="AlphaFoldDB" id="A0A6A4LQG5"/>
<protein>
    <submittedName>
        <fullName evidence="1">Uncharacterized protein</fullName>
    </submittedName>
</protein>
<keyword evidence="2" id="KW-1185">Reference proteome</keyword>
<dbReference type="Proteomes" id="UP000428333">
    <property type="component" value="Linkage Group LG05"/>
</dbReference>
<name>A0A6A4LQG5_9ERIC</name>
<evidence type="ECO:0000313" key="2">
    <source>
        <dbReference type="Proteomes" id="UP000428333"/>
    </source>
</evidence>
<feature type="non-terminal residue" evidence="1">
    <location>
        <position position="1"/>
    </location>
</feature>
<evidence type="ECO:0000313" key="1">
    <source>
        <dbReference type="EMBL" id="KAE9458751.1"/>
    </source>
</evidence>
<accession>A0A6A4LQG5</accession>
<comment type="caution">
    <text evidence="1">The sequence shown here is derived from an EMBL/GenBank/DDBJ whole genome shotgun (WGS) entry which is preliminary data.</text>
</comment>
<reference evidence="1 2" key="1">
    <citation type="journal article" date="2019" name="Genome Biol. Evol.">
        <title>The Rhododendron genome and chromosomal organization provide insight into shared whole-genome duplications across the heath family (Ericaceae).</title>
        <authorList>
            <person name="Soza V.L."/>
            <person name="Lindsley D."/>
            <person name="Waalkes A."/>
            <person name="Ramage E."/>
            <person name="Patwardhan R.P."/>
            <person name="Burton J.N."/>
            <person name="Adey A."/>
            <person name="Kumar A."/>
            <person name="Qiu R."/>
            <person name="Shendure J."/>
            <person name="Hall B."/>
        </authorList>
    </citation>
    <scope>NUCLEOTIDE SEQUENCE [LARGE SCALE GENOMIC DNA]</scope>
    <source>
        <strain evidence="1">RSF 1966-606</strain>
    </source>
</reference>
<organism evidence="1 2">
    <name type="scientific">Rhododendron williamsianum</name>
    <dbReference type="NCBI Taxonomy" id="262921"/>
    <lineage>
        <taxon>Eukaryota</taxon>
        <taxon>Viridiplantae</taxon>
        <taxon>Streptophyta</taxon>
        <taxon>Embryophyta</taxon>
        <taxon>Tracheophyta</taxon>
        <taxon>Spermatophyta</taxon>
        <taxon>Magnoliopsida</taxon>
        <taxon>eudicotyledons</taxon>
        <taxon>Gunneridae</taxon>
        <taxon>Pentapetalae</taxon>
        <taxon>asterids</taxon>
        <taxon>Ericales</taxon>
        <taxon>Ericaceae</taxon>
        <taxon>Ericoideae</taxon>
        <taxon>Rhodoreae</taxon>
        <taxon>Rhododendron</taxon>
    </lineage>
</organism>
<sequence>MANYGLQTVEKLIAIFSHQTQHQNSSPHGGIDDHALITDLAVTEFKKIISSLDRTRTGHARFRKAPLSKTRETELGGKIELDSISTVSWGGRVERIDGDDRFLGDEFLHFVGDDVAGVSDYQSVDDGDVGESATGVVGDNVSGVSDYQSADGDVVESATGVFAGVEKEVRLDGRTAQFEVNVVKVWRVQ</sequence>
<dbReference type="OrthoDB" id="1742790at2759"/>
<dbReference type="EMBL" id="QEFC01001237">
    <property type="protein sequence ID" value="KAE9458751.1"/>
    <property type="molecule type" value="Genomic_DNA"/>
</dbReference>
<gene>
    <name evidence="1" type="ORF">C3L33_09345</name>
</gene>
<proteinExistence type="predicted"/>